<feature type="transmembrane region" description="Helical" evidence="1">
    <location>
        <begin position="95"/>
        <end position="114"/>
    </location>
</feature>
<dbReference type="RefSeq" id="WP_188707638.1">
    <property type="nucleotide sequence ID" value="NZ_BMIG01000004.1"/>
</dbReference>
<dbReference type="InterPro" id="IPR021218">
    <property type="entry name" value="DUF2784"/>
</dbReference>
<reference evidence="2" key="1">
    <citation type="journal article" date="2014" name="Int. J. Syst. Evol. Microbiol.">
        <title>Complete genome sequence of Corynebacterium casei LMG S-19264T (=DSM 44701T), isolated from a smear-ripened cheese.</title>
        <authorList>
            <consortium name="US DOE Joint Genome Institute (JGI-PGF)"/>
            <person name="Walter F."/>
            <person name="Albersmeier A."/>
            <person name="Kalinowski J."/>
            <person name="Ruckert C."/>
        </authorList>
    </citation>
    <scope>NUCLEOTIDE SEQUENCE</scope>
    <source>
        <strain evidence="2">CGMCC 1.15322</strain>
    </source>
</reference>
<reference evidence="2" key="2">
    <citation type="submission" date="2020-09" db="EMBL/GenBank/DDBJ databases">
        <authorList>
            <person name="Sun Q."/>
            <person name="Zhou Y."/>
        </authorList>
    </citation>
    <scope>NUCLEOTIDE SEQUENCE</scope>
    <source>
        <strain evidence="2">CGMCC 1.15322</strain>
    </source>
</reference>
<proteinExistence type="predicted"/>
<sequence length="122" mass="13797">MTSSWLADLVLLVHLLFIVFAVGGGVLALHWRWMPWLHLPALAWGATVEFTGWICPLTPLENALRRAAGAATYSETFIGRYLMPVIYPGELTRELQWALGVLLLVINGVIYAVVWRRRTRPK</sequence>
<dbReference type="Proteomes" id="UP000620596">
    <property type="component" value="Unassembled WGS sequence"/>
</dbReference>
<keyword evidence="3" id="KW-1185">Reference proteome</keyword>
<dbReference type="EMBL" id="BMIG01000004">
    <property type="protein sequence ID" value="GGA94077.1"/>
    <property type="molecule type" value="Genomic_DNA"/>
</dbReference>
<evidence type="ECO:0008006" key="4">
    <source>
        <dbReference type="Google" id="ProtNLM"/>
    </source>
</evidence>
<dbReference type="AlphaFoldDB" id="A0A916WFC7"/>
<organism evidence="2 3">
    <name type="scientific">Polaromonas eurypsychrophila</name>
    <dbReference type="NCBI Taxonomy" id="1614635"/>
    <lineage>
        <taxon>Bacteria</taxon>
        <taxon>Pseudomonadati</taxon>
        <taxon>Pseudomonadota</taxon>
        <taxon>Betaproteobacteria</taxon>
        <taxon>Burkholderiales</taxon>
        <taxon>Comamonadaceae</taxon>
        <taxon>Polaromonas</taxon>
    </lineage>
</organism>
<keyword evidence="1" id="KW-0812">Transmembrane</keyword>
<evidence type="ECO:0000313" key="3">
    <source>
        <dbReference type="Proteomes" id="UP000620596"/>
    </source>
</evidence>
<evidence type="ECO:0000256" key="1">
    <source>
        <dbReference type="SAM" id="Phobius"/>
    </source>
</evidence>
<gene>
    <name evidence="2" type="ORF">GCM10011496_13940</name>
</gene>
<comment type="caution">
    <text evidence="2">The sequence shown here is derived from an EMBL/GenBank/DDBJ whole genome shotgun (WGS) entry which is preliminary data.</text>
</comment>
<evidence type="ECO:0000313" key="2">
    <source>
        <dbReference type="EMBL" id="GGA94077.1"/>
    </source>
</evidence>
<dbReference type="Pfam" id="PF10861">
    <property type="entry name" value="DUF2784"/>
    <property type="match status" value="1"/>
</dbReference>
<keyword evidence="1" id="KW-1133">Transmembrane helix</keyword>
<keyword evidence="1" id="KW-0472">Membrane</keyword>
<name>A0A916WFC7_9BURK</name>
<accession>A0A916WFC7</accession>
<protein>
    <recommendedName>
        <fullName evidence="4">DUF2784 domain-containing protein</fullName>
    </recommendedName>
</protein>